<protein>
    <submittedName>
        <fullName evidence="2">Uncharacterized protein</fullName>
    </submittedName>
</protein>
<dbReference type="RefSeq" id="WP_086033418.1">
    <property type="nucleotide sequence ID" value="NZ_MDSU01000016.1"/>
</dbReference>
<reference evidence="2 3" key="1">
    <citation type="journal article" date="2017" name="Front. Microbiol.">
        <title>Genome Sequence of Desulfurella amilsii Strain TR1 and Comparative Genomics of Desulfurellaceae Family.</title>
        <authorList>
            <person name="Florentino A.P."/>
            <person name="Stams A.J."/>
            <person name="Sanchez-Andrea I."/>
        </authorList>
    </citation>
    <scope>NUCLEOTIDE SEQUENCE [LARGE SCALE GENOMIC DNA]</scope>
    <source>
        <strain evidence="2 3">TR1</strain>
    </source>
</reference>
<name>A0A1X4XYA8_9BACT</name>
<comment type="caution">
    <text evidence="2">The sequence shown here is derived from an EMBL/GenBank/DDBJ whole genome shotgun (WGS) entry which is preliminary data.</text>
</comment>
<dbReference type="EMBL" id="MDSU01000016">
    <property type="protein sequence ID" value="OSS42503.1"/>
    <property type="molecule type" value="Genomic_DNA"/>
</dbReference>
<accession>A0A1X4XYA8</accession>
<proteinExistence type="predicted"/>
<dbReference type="STRING" id="1562698.DESAMIL20_687"/>
<evidence type="ECO:0000313" key="2">
    <source>
        <dbReference type="EMBL" id="OSS42503.1"/>
    </source>
</evidence>
<feature type="chain" id="PRO_5013298830" evidence="1">
    <location>
        <begin position="27"/>
        <end position="494"/>
    </location>
</feature>
<organism evidence="2 3">
    <name type="scientific">Desulfurella amilsii</name>
    <dbReference type="NCBI Taxonomy" id="1562698"/>
    <lineage>
        <taxon>Bacteria</taxon>
        <taxon>Pseudomonadati</taxon>
        <taxon>Campylobacterota</taxon>
        <taxon>Desulfurellia</taxon>
        <taxon>Desulfurellales</taxon>
        <taxon>Desulfurellaceae</taxon>
        <taxon>Desulfurella</taxon>
    </lineage>
</organism>
<sequence length="494" mass="52785">MRKKSFKLCSIIAFIGILGLNTTANADLLSSIGGGGSLSSTEQNIINGYTNQSSSQGFYNTYAPQYYQSAQYLQQAGQSIGSGLNLQSLASGNFNLQGLLGGGIGSIYSQVGNMQGIIQQLSSGSLANLSTGNIVSQISQSPMTLLSFASPTIANSLQNAQNQATKIYSSSLNSYQGYVNKSSLGNGITAQGTANSMVQCIQQNTSSGMDLNTALSKCSQSQQTPQYVPLTANNNNQLASSMNITQDSAQIAGLNGTEQNIYTYYVGNISINNGQVQADIKQNPVLSAYNDYSKYYGSLVVGAMKDPNNTTNLQQIGFQTGVTITSDLILTLSDSPDGTLYANQLGSQIAIERIKKDMTLVNSALGVSIQKAKTQGNDALVALLRQRQETLNKQFADYAKQDTNANIAQIALAAQKSFDKSRQNGFAESVDILDNPYSKPSLNTYQGQTNTFSGQETGQNVADAINNSIMENSLIKNNQSTYQQNLSAVQQWNQ</sequence>
<gene>
    <name evidence="2" type="ORF">DESAMIL20_687</name>
</gene>
<dbReference type="Proteomes" id="UP000194141">
    <property type="component" value="Unassembled WGS sequence"/>
</dbReference>
<keyword evidence="3" id="KW-1185">Reference proteome</keyword>
<feature type="signal peptide" evidence="1">
    <location>
        <begin position="1"/>
        <end position="26"/>
    </location>
</feature>
<evidence type="ECO:0000256" key="1">
    <source>
        <dbReference type="SAM" id="SignalP"/>
    </source>
</evidence>
<dbReference type="AlphaFoldDB" id="A0A1X4XYA8"/>
<keyword evidence="1" id="KW-0732">Signal</keyword>
<evidence type="ECO:0000313" key="3">
    <source>
        <dbReference type="Proteomes" id="UP000194141"/>
    </source>
</evidence>